<proteinExistence type="predicted"/>
<accession>A0A7S4K145</accession>
<dbReference type="EMBL" id="HBKQ01054318">
    <property type="protein sequence ID" value="CAE2280400.1"/>
    <property type="molecule type" value="Transcribed_RNA"/>
</dbReference>
<organism evidence="1">
    <name type="scientific">Odontella aurita</name>
    <dbReference type="NCBI Taxonomy" id="265563"/>
    <lineage>
        <taxon>Eukaryota</taxon>
        <taxon>Sar</taxon>
        <taxon>Stramenopiles</taxon>
        <taxon>Ochrophyta</taxon>
        <taxon>Bacillariophyta</taxon>
        <taxon>Mediophyceae</taxon>
        <taxon>Biddulphiophycidae</taxon>
        <taxon>Eupodiscales</taxon>
        <taxon>Odontellaceae</taxon>
        <taxon>Odontella</taxon>
    </lineage>
</organism>
<reference evidence="1" key="1">
    <citation type="submission" date="2021-01" db="EMBL/GenBank/DDBJ databases">
        <authorList>
            <person name="Corre E."/>
            <person name="Pelletier E."/>
            <person name="Niang G."/>
            <person name="Scheremetjew M."/>
            <person name="Finn R."/>
            <person name="Kale V."/>
            <person name="Holt S."/>
            <person name="Cochrane G."/>
            <person name="Meng A."/>
            <person name="Brown T."/>
            <person name="Cohen L."/>
        </authorList>
    </citation>
    <scope>NUCLEOTIDE SEQUENCE</scope>
    <source>
        <strain evidence="1">Isolate 1302-5</strain>
    </source>
</reference>
<protein>
    <submittedName>
        <fullName evidence="1">Uncharacterized protein</fullName>
    </submittedName>
</protein>
<name>A0A7S4K145_9STRA</name>
<evidence type="ECO:0000313" key="1">
    <source>
        <dbReference type="EMBL" id="CAE2280400.1"/>
    </source>
</evidence>
<sequence length="119" mass="12686">MLPRMGIAGREAARNADEKLGIDILLEAEDEAPSFMTGPSPFSRFALLSRRCETAATAGTTSCHHRLGRKRMASTLSCGVGFKVVRGPQGYSDQALLQICGWGALSPATGYKGATLIER</sequence>
<dbReference type="AlphaFoldDB" id="A0A7S4K145"/>
<gene>
    <name evidence="1" type="ORF">OAUR00152_LOCUS37304</name>
</gene>